<dbReference type="Proteomes" id="UP001287059">
    <property type="component" value="Unassembled WGS sequence"/>
</dbReference>
<keyword evidence="2" id="KW-1185">Reference proteome</keyword>
<dbReference type="RefSeq" id="WP_320286323.1">
    <property type="nucleotide sequence ID" value="NZ_JAVIIW010000004.1"/>
</dbReference>
<gene>
    <name evidence="1" type="ORF">RFN28_05310</name>
</gene>
<evidence type="ECO:0008006" key="3">
    <source>
        <dbReference type="Google" id="ProtNLM"/>
    </source>
</evidence>
<evidence type="ECO:0000313" key="2">
    <source>
        <dbReference type="Proteomes" id="UP001287059"/>
    </source>
</evidence>
<comment type="caution">
    <text evidence="1">The sequence shown here is derived from an EMBL/GenBank/DDBJ whole genome shotgun (WGS) entry which is preliminary data.</text>
</comment>
<dbReference type="EMBL" id="JAVIIW010000004">
    <property type="protein sequence ID" value="MDX8477900.1"/>
    <property type="molecule type" value="Genomic_DNA"/>
</dbReference>
<protein>
    <recommendedName>
        <fullName evidence="3">NERD domain-containing protein</fullName>
    </recommendedName>
</protein>
<accession>A0ABU4XT64</accession>
<reference evidence="1 2" key="1">
    <citation type="submission" date="2023-08" db="EMBL/GenBank/DDBJ databases">
        <title>Implementing the SeqCode for naming new Mesorhizobium species isolated from Vachellia karroo root nodules.</title>
        <authorList>
            <person name="Van Lill M."/>
        </authorList>
    </citation>
    <scope>NUCLEOTIDE SEQUENCE [LARGE SCALE GENOMIC DNA]</scope>
    <source>
        <strain evidence="1 2">VK24D</strain>
    </source>
</reference>
<evidence type="ECO:0000313" key="1">
    <source>
        <dbReference type="EMBL" id="MDX8477900.1"/>
    </source>
</evidence>
<name>A0ABU4XT64_9HYPH</name>
<sequence>MGRKPSKLDVVLPKRQSSAFQVTALGVDPAVHAEFQKEALAVAREGAAKFPGLVQAVLNELRVVDPVAILACFASYGLQVRLGQDGREIKALPDIHQHHAEILQALLLTLPATDWGKGVLLPQALHSVLTTVPKLSEAFFAQRIVDSEAIKDDHEKLAVRSLQERIRLHTHGVRNWGYKGDVIKLAVDLYGALDAAMIARHGFGATDVIEIARAVLAEFERKQGAHWEKVRTIIRASSVKKMAELYYTLVPDLVGTAKEFVAGLPGNLTPEMLRPAIIAHMDLRLDQIALFRAAEISRLVGRPEDVVAAVFRALSYKPGSLSETKPEHLLLDNPVWDRPGIECGDAFFIPIPQMIFSHIHRVMERLAKEAGLQTQLNERRAAFLEAELEAVFRKALPDAAIRSGVAWKENGQQFETDLLVTIDRVVVIAEAKSHRLTPQGLRGAPDRIKKHVRDMVLDPSIQSERLEEAILAARAGDPEAISTVKALGIDPDMADRVIRLSVTLDDLSVLSSAEGDFKKVGWVPAEHSLAPTILVSDLRCVADILDDQLLFLHYLSERAYLQKDYSLLADELDYLGLYLSTGFNLRQLHDEISLFVPTGMSAPIDRYYMGRDNGIEVPKPTMELRPLFRAILARLTTVKPPGWTLIGFHLLSCADPAEQKAIEKSLMKLRHNVRRNFRDPDHLCILRVHPPEDRQARVVFYLFPEQHRDSYRRRMESLATRAIEEDGLNACVVFARGVETWGRPFEAVLLSERS</sequence>
<organism evidence="1 2">
    <name type="scientific">Mesorhizobium album</name>
    <dbReference type="NCBI Taxonomy" id="3072314"/>
    <lineage>
        <taxon>Bacteria</taxon>
        <taxon>Pseudomonadati</taxon>
        <taxon>Pseudomonadota</taxon>
        <taxon>Alphaproteobacteria</taxon>
        <taxon>Hyphomicrobiales</taxon>
        <taxon>Phyllobacteriaceae</taxon>
        <taxon>Mesorhizobium</taxon>
    </lineage>
</organism>
<proteinExistence type="predicted"/>